<reference evidence="2 3" key="1">
    <citation type="submission" date="2011-02" db="EMBL/GenBank/DDBJ databases">
        <authorList>
            <person name="Weinstock G."/>
            <person name="Sodergren E."/>
            <person name="Clifton S."/>
            <person name="Fulton L."/>
            <person name="Fulton B."/>
            <person name="Courtney L."/>
            <person name="Fronick C."/>
            <person name="Harrison M."/>
            <person name="Strong C."/>
            <person name="Farmer C."/>
            <person name="Delahaunty K."/>
            <person name="Markovic C."/>
            <person name="Hall O."/>
            <person name="Minx P."/>
            <person name="Tomlinson C."/>
            <person name="Mitreva M."/>
            <person name="Hou S."/>
            <person name="Chen J."/>
            <person name="Wollam A."/>
            <person name="Pepin K.H."/>
            <person name="Johnson M."/>
            <person name="Bhonagiri V."/>
            <person name="Zhang X."/>
            <person name="Suruliraj S."/>
            <person name="Warren W."/>
            <person name="Chinwalla A."/>
            <person name="Mardis E.R."/>
            <person name="Wilson R.K."/>
        </authorList>
    </citation>
    <scope>NUCLEOTIDE SEQUENCE [LARGE SCALE GENOMIC DNA]</scope>
    <source>
        <strain evidence="2 3">YIT 11841</strain>
    </source>
</reference>
<dbReference type="AlphaFoldDB" id="F3QWU9"/>
<keyword evidence="3" id="KW-1185">Reference proteome</keyword>
<name>F3QWU9_9BACT</name>
<gene>
    <name evidence="2" type="ORF">HMPREF9442_02681</name>
</gene>
<protein>
    <submittedName>
        <fullName evidence="2">Conserved domain protein</fullName>
    </submittedName>
</protein>
<organism evidence="2 3">
    <name type="scientific">Paraprevotella xylaniphila YIT 11841</name>
    <dbReference type="NCBI Taxonomy" id="762982"/>
    <lineage>
        <taxon>Bacteria</taxon>
        <taxon>Pseudomonadati</taxon>
        <taxon>Bacteroidota</taxon>
        <taxon>Bacteroidia</taxon>
        <taxon>Bacteroidales</taxon>
        <taxon>Prevotellaceae</taxon>
        <taxon>Paraprevotella</taxon>
    </lineage>
</organism>
<dbReference type="EMBL" id="AFBR01000077">
    <property type="protein sequence ID" value="EGG51794.1"/>
    <property type="molecule type" value="Genomic_DNA"/>
</dbReference>
<evidence type="ECO:0000313" key="2">
    <source>
        <dbReference type="EMBL" id="EGG51794.1"/>
    </source>
</evidence>
<evidence type="ECO:0000256" key="1">
    <source>
        <dbReference type="SAM" id="Phobius"/>
    </source>
</evidence>
<proteinExistence type="predicted"/>
<dbReference type="STRING" id="762982.HMPREF9442_02681"/>
<dbReference type="Proteomes" id="UP000005546">
    <property type="component" value="Unassembled WGS sequence"/>
</dbReference>
<sequence length="61" mass="6877">GGIVRAKRNLSVFRPERFGRSITVGEMMEEDTGLPWRYGVCVLAGLAVIIWVRRKETEGGR</sequence>
<accession>F3QWU9</accession>
<evidence type="ECO:0000313" key="3">
    <source>
        <dbReference type="Proteomes" id="UP000005546"/>
    </source>
</evidence>
<keyword evidence="1" id="KW-0472">Membrane</keyword>
<feature type="non-terminal residue" evidence="2">
    <location>
        <position position="1"/>
    </location>
</feature>
<comment type="caution">
    <text evidence="2">The sequence shown here is derived from an EMBL/GenBank/DDBJ whole genome shotgun (WGS) entry which is preliminary data.</text>
</comment>
<feature type="transmembrane region" description="Helical" evidence="1">
    <location>
        <begin position="35"/>
        <end position="52"/>
    </location>
</feature>
<keyword evidence="1" id="KW-0812">Transmembrane</keyword>
<keyword evidence="1" id="KW-1133">Transmembrane helix</keyword>
<dbReference type="HOGENOM" id="CLU_2928131_0_0_10"/>